<dbReference type="RefSeq" id="WP_133167793.1">
    <property type="nucleotide sequence ID" value="NZ_CP082189.1"/>
</dbReference>
<comment type="caution">
    <text evidence="1">The sequence shown here is derived from an EMBL/GenBank/DDBJ whole genome shotgun (WGS) entry which is preliminary data.</text>
</comment>
<proteinExistence type="predicted"/>
<keyword evidence="2" id="KW-1185">Reference proteome</keyword>
<reference evidence="1" key="1">
    <citation type="submission" date="2023-07" db="EMBL/GenBank/DDBJ databases">
        <title>Degradation of tert-butanol by M. austroafricanum TBA100.</title>
        <authorList>
            <person name="Helbich S."/>
            <person name="Vainshtein Y."/>
        </authorList>
    </citation>
    <scope>NUCLEOTIDE SEQUENCE</scope>
    <source>
        <strain evidence="1">TBA100</strain>
    </source>
</reference>
<evidence type="ECO:0000313" key="2">
    <source>
        <dbReference type="Proteomes" id="UP001172687"/>
    </source>
</evidence>
<name>A0ABT8HE53_MYCAO</name>
<dbReference type="EMBL" id="JAUHTC010000050">
    <property type="protein sequence ID" value="MDN4519040.1"/>
    <property type="molecule type" value="Genomic_DNA"/>
</dbReference>
<gene>
    <name evidence="1" type="ORF">QYF68_14600</name>
</gene>
<accession>A0ABT8HE53</accession>
<dbReference type="Proteomes" id="UP001172687">
    <property type="component" value="Unassembled WGS sequence"/>
</dbReference>
<protein>
    <submittedName>
        <fullName evidence="1">Uncharacterized protein</fullName>
    </submittedName>
</protein>
<evidence type="ECO:0000313" key="1">
    <source>
        <dbReference type="EMBL" id="MDN4519040.1"/>
    </source>
</evidence>
<organism evidence="1 2">
    <name type="scientific">Mycolicibacterium austroafricanum</name>
    <name type="common">Mycobacterium austroafricanum</name>
    <dbReference type="NCBI Taxonomy" id="39687"/>
    <lineage>
        <taxon>Bacteria</taxon>
        <taxon>Bacillati</taxon>
        <taxon>Actinomycetota</taxon>
        <taxon>Actinomycetes</taxon>
        <taxon>Mycobacteriales</taxon>
        <taxon>Mycobacteriaceae</taxon>
        <taxon>Mycolicibacterium</taxon>
    </lineage>
</organism>
<sequence length="109" mass="11762">MNLTWPTANRPVNQATRRTFGATVDLVAVGRPRAQGILIMADLNELADEAAKELLKAIRDQAPKADDVKLLRLAQAYSLVVSAEVTAELFDEFEPDDDDEHGSGSSAPA</sequence>